<evidence type="ECO:0000313" key="3">
    <source>
        <dbReference type="Proteomes" id="UP001233172"/>
    </source>
</evidence>
<sequence length="94" mass="10625">MYTVRAEWGRSGTCTLGAGSTAVSRHDQEGGWWRDHTGASAEVAAPLEKIRPKRPHRRGDTNNQFSEMYPLRWLWPGHCVSTHKLSPPVIKDDQ</sequence>
<keyword evidence="3" id="KW-1185">Reference proteome</keyword>
<evidence type="ECO:0000256" key="1">
    <source>
        <dbReference type="SAM" id="MobiDB-lite"/>
    </source>
</evidence>
<gene>
    <name evidence="2" type="ORF">Bpfe_020976</name>
</gene>
<comment type="caution">
    <text evidence="2">The sequence shown here is derived from an EMBL/GenBank/DDBJ whole genome shotgun (WGS) entry which is preliminary data.</text>
</comment>
<protein>
    <submittedName>
        <fullName evidence="2">Protein FAM65A-like X2</fullName>
    </submittedName>
</protein>
<name>A0AAD8B7Z1_BIOPF</name>
<evidence type="ECO:0000313" key="2">
    <source>
        <dbReference type="EMBL" id="KAK0049604.1"/>
    </source>
</evidence>
<proteinExistence type="predicted"/>
<reference evidence="2" key="2">
    <citation type="submission" date="2023-04" db="EMBL/GenBank/DDBJ databases">
        <authorList>
            <person name="Bu L."/>
            <person name="Lu L."/>
            <person name="Laidemitt M.R."/>
            <person name="Zhang S.M."/>
            <person name="Mutuku M."/>
            <person name="Mkoji G."/>
            <person name="Steinauer M."/>
            <person name="Loker E.S."/>
        </authorList>
    </citation>
    <scope>NUCLEOTIDE SEQUENCE</scope>
    <source>
        <strain evidence="2">KasaAsao</strain>
        <tissue evidence="2">Whole Snail</tissue>
    </source>
</reference>
<feature type="region of interest" description="Disordered" evidence="1">
    <location>
        <begin position="17"/>
        <end position="37"/>
    </location>
</feature>
<dbReference type="Proteomes" id="UP001233172">
    <property type="component" value="Unassembled WGS sequence"/>
</dbReference>
<feature type="compositionally biased region" description="Basic and acidic residues" evidence="1">
    <location>
        <begin position="24"/>
        <end position="37"/>
    </location>
</feature>
<organism evidence="2 3">
    <name type="scientific">Biomphalaria pfeifferi</name>
    <name type="common">Bloodfluke planorb</name>
    <name type="synonym">Freshwater snail</name>
    <dbReference type="NCBI Taxonomy" id="112525"/>
    <lineage>
        <taxon>Eukaryota</taxon>
        <taxon>Metazoa</taxon>
        <taxon>Spiralia</taxon>
        <taxon>Lophotrochozoa</taxon>
        <taxon>Mollusca</taxon>
        <taxon>Gastropoda</taxon>
        <taxon>Heterobranchia</taxon>
        <taxon>Euthyneura</taxon>
        <taxon>Panpulmonata</taxon>
        <taxon>Hygrophila</taxon>
        <taxon>Lymnaeoidea</taxon>
        <taxon>Planorbidae</taxon>
        <taxon>Biomphalaria</taxon>
    </lineage>
</organism>
<dbReference type="AlphaFoldDB" id="A0AAD8B7Z1"/>
<accession>A0AAD8B7Z1</accession>
<reference evidence="2" key="1">
    <citation type="journal article" date="2023" name="PLoS Negl. Trop. Dis.">
        <title>A genome sequence for Biomphalaria pfeifferi, the major vector snail for the human-infecting parasite Schistosoma mansoni.</title>
        <authorList>
            <person name="Bu L."/>
            <person name="Lu L."/>
            <person name="Laidemitt M.R."/>
            <person name="Zhang S.M."/>
            <person name="Mutuku M."/>
            <person name="Mkoji G."/>
            <person name="Steinauer M."/>
            <person name="Loker E.S."/>
        </authorList>
    </citation>
    <scope>NUCLEOTIDE SEQUENCE</scope>
    <source>
        <strain evidence="2">KasaAsao</strain>
    </source>
</reference>
<dbReference type="EMBL" id="JASAOG010000124">
    <property type="protein sequence ID" value="KAK0049604.1"/>
    <property type="molecule type" value="Genomic_DNA"/>
</dbReference>